<evidence type="ECO:0000259" key="2">
    <source>
        <dbReference type="PROSITE" id="PS51766"/>
    </source>
</evidence>
<dbReference type="Gene3D" id="2.60.40.680">
    <property type="match status" value="1"/>
</dbReference>
<dbReference type="InterPro" id="IPR011050">
    <property type="entry name" value="Pectin_lyase_fold/virulence"/>
</dbReference>
<evidence type="ECO:0000313" key="4">
    <source>
        <dbReference type="Proteomes" id="UP000297295"/>
    </source>
</evidence>
<feature type="domain" description="Dockerin" evidence="2">
    <location>
        <begin position="958"/>
        <end position="1019"/>
    </location>
</feature>
<dbReference type="InterPro" id="IPR018247">
    <property type="entry name" value="EF_Hand_1_Ca_BS"/>
</dbReference>
<accession>A0A4E0QDV8</accession>
<dbReference type="SUPFAM" id="SSF51126">
    <property type="entry name" value="Pectin lyase-like"/>
    <property type="match status" value="1"/>
</dbReference>
<feature type="compositionally biased region" description="Polar residues" evidence="1">
    <location>
        <begin position="641"/>
        <end position="655"/>
    </location>
</feature>
<dbReference type="Gene3D" id="2.60.40.10">
    <property type="entry name" value="Immunoglobulins"/>
    <property type="match status" value="1"/>
</dbReference>
<dbReference type="InterPro" id="IPR013783">
    <property type="entry name" value="Ig-like_fold"/>
</dbReference>
<comment type="caution">
    <text evidence="3">The sequence shown here is derived from an EMBL/GenBank/DDBJ whole genome shotgun (WGS) entry which is preliminary data.</text>
</comment>
<dbReference type="EMBL" id="PGGK01000001">
    <property type="protein sequence ID" value="TGC11571.1"/>
    <property type="molecule type" value="Genomic_DNA"/>
</dbReference>
<dbReference type="InterPro" id="IPR036439">
    <property type="entry name" value="Dockerin_dom_sf"/>
</dbReference>
<organism evidence="3 4">
    <name type="scientific">Methanolobus halotolerans</name>
    <dbReference type="NCBI Taxonomy" id="2052935"/>
    <lineage>
        <taxon>Archaea</taxon>
        <taxon>Methanobacteriati</taxon>
        <taxon>Methanobacteriota</taxon>
        <taxon>Stenosarchaea group</taxon>
        <taxon>Methanomicrobia</taxon>
        <taxon>Methanosarcinales</taxon>
        <taxon>Methanosarcinaceae</taxon>
        <taxon>Methanolobus</taxon>
    </lineage>
</organism>
<feature type="region of interest" description="Disordered" evidence="1">
    <location>
        <begin position="635"/>
        <end position="655"/>
    </location>
</feature>
<dbReference type="InterPro" id="IPR016134">
    <property type="entry name" value="Dockerin_dom"/>
</dbReference>
<evidence type="ECO:0000256" key="1">
    <source>
        <dbReference type="SAM" id="MobiDB-lite"/>
    </source>
</evidence>
<dbReference type="Pfam" id="PF00404">
    <property type="entry name" value="Dockerin_1"/>
    <property type="match status" value="1"/>
</dbReference>
<name>A0A4E0QDV8_9EURY</name>
<evidence type="ECO:0000313" key="3">
    <source>
        <dbReference type="EMBL" id="TGC11571.1"/>
    </source>
</evidence>
<reference evidence="3 4" key="1">
    <citation type="submission" date="2017-11" db="EMBL/GenBank/DDBJ databases">
        <title>Isolation and Characterization of Methanogenic Archaea from Saline Meromictic Lake at Siberia.</title>
        <authorList>
            <person name="Shen Y."/>
            <person name="Huang H.-H."/>
            <person name="Lai M.-C."/>
            <person name="Chen S.-C."/>
        </authorList>
    </citation>
    <scope>NUCLEOTIDE SEQUENCE [LARGE SCALE GENOMIC DNA]</scope>
    <source>
        <strain evidence="3 4">SY-01</strain>
    </source>
</reference>
<dbReference type="Gene3D" id="1.10.1330.10">
    <property type="entry name" value="Dockerin domain"/>
    <property type="match status" value="1"/>
</dbReference>
<dbReference type="InterPro" id="IPR008965">
    <property type="entry name" value="CBM2/CBM3_carb-bd_dom_sf"/>
</dbReference>
<dbReference type="Proteomes" id="UP000297295">
    <property type="component" value="Unassembled WGS sequence"/>
</dbReference>
<keyword evidence="4" id="KW-1185">Reference proteome</keyword>
<sequence>MLSTSVNASVTYNTYYEHLAISNEPTIENLTQLREKVIDTFGQDFADTVIYQTTPKHWYIHTLYVTTPDTFFINNTDAEEVVFKTSKNGWSYNGYIQFENVTLISSNSPDNPGYGTSYYEAHNVIFTKFKNIYFGYKHGQNISDLSFSNITLEETMYGLSFQKADNITAHDIIIKDGDRKHGGGLLYCQMENSHIYNVQVINASEKNLDVTGAYGVQLSGNNNLIHDVYIDYVAYSGTSFTGGTNLTAYNITIIDAGHNGFEVEVNDSRFTDILIKDTHRHNLFQVGKVEKNATRGNNTFENITSINPNIGYGACITEGSFDTIISNSTFVGKGPYISNSKNITLINIVQKDAIGTGSAGVGYLSTIVSGTSFSYLEDLKIIDGKFSNNNWKDLWFNYGVNKIINTNYTTVRLDRDYFSTNYYLDMIILDSNENPVPESIIKTKNEVSSVAGCLNGLGNDMASFIVDSNGRTYLPQVNRIQSPVLTSMYKELGADYLTLIHEATITTLSGDIVTLSNITPDPSWYREDPNVPTYTITAIIPDDSTTGPHITGFAPSEHNPFNAEETKKFRVWANEELTNMKWYVNGNLRSSGSMEYNWVVEEGSHTIMFAGSNSDGSVTQSWEVTEGVQIPVEEPVEDPTLSPNDTTFTPSASSLTAEVGKSTTFNITTDQLFTSLNWYLDGEPVASGTMSYTQEWVAPGTHSISFEGDAGQDLISNTWTVVVSEVGSSIISISPSSSVVAPGDTFSLDVYIDPGTPLSGSQFDLQYSSLASVISVQEGGLFSSGGLSTTFYEGEVDELASLLSAVYSAIVDSGTISNPGSMATVDMVAGSSTGMLELALPDVLLSDADSAPAPYTVSNATVLVDSAPVFDPISAEPVTEGDTIMFMVNATDPDSDPLTYSCTSLPDGATFSQTTKLFTWNTQEGDAGEYSAVFDVTDGYLNDSVTVGMTVAPVSVTDMHPRWDVNEDGVVNDLDMTLVRHNYGNTYTDNLPGWDVNQDGIVNIQDLSMVASRFGEIIE</sequence>
<dbReference type="PROSITE" id="PS51766">
    <property type="entry name" value="DOCKERIN"/>
    <property type="match status" value="1"/>
</dbReference>
<dbReference type="AlphaFoldDB" id="A0A4E0QDV8"/>
<dbReference type="Pfam" id="PF05345">
    <property type="entry name" value="He_PIG"/>
    <property type="match status" value="1"/>
</dbReference>
<dbReference type="GO" id="GO:0005509">
    <property type="term" value="F:calcium ion binding"/>
    <property type="evidence" value="ECO:0007669"/>
    <property type="project" value="InterPro"/>
</dbReference>
<dbReference type="SUPFAM" id="SSF63446">
    <property type="entry name" value="Type I dockerin domain"/>
    <property type="match status" value="1"/>
</dbReference>
<gene>
    <name evidence="3" type="ORF">CUN85_01520</name>
</gene>
<dbReference type="GO" id="GO:0016020">
    <property type="term" value="C:membrane"/>
    <property type="evidence" value="ECO:0007669"/>
    <property type="project" value="InterPro"/>
</dbReference>
<proteinExistence type="predicted"/>
<dbReference type="PROSITE" id="PS00018">
    <property type="entry name" value="EF_HAND_1"/>
    <property type="match status" value="1"/>
</dbReference>
<dbReference type="InterPro" id="IPR015919">
    <property type="entry name" value="Cadherin-like_sf"/>
</dbReference>
<dbReference type="GO" id="GO:0030246">
    <property type="term" value="F:carbohydrate binding"/>
    <property type="evidence" value="ECO:0007669"/>
    <property type="project" value="InterPro"/>
</dbReference>
<dbReference type="CDD" id="cd14254">
    <property type="entry name" value="Dockerin_II"/>
    <property type="match status" value="1"/>
</dbReference>
<dbReference type="GO" id="GO:0000272">
    <property type="term" value="P:polysaccharide catabolic process"/>
    <property type="evidence" value="ECO:0007669"/>
    <property type="project" value="InterPro"/>
</dbReference>
<dbReference type="CDD" id="cd08547">
    <property type="entry name" value="Type_II_cohesin"/>
    <property type="match status" value="1"/>
</dbReference>
<dbReference type="InterPro" id="IPR002105">
    <property type="entry name" value="Dockerin_1_rpt"/>
</dbReference>
<protein>
    <recommendedName>
        <fullName evidence="2">Dockerin domain-containing protein</fullName>
    </recommendedName>
</protein>
<dbReference type="GO" id="GO:0004553">
    <property type="term" value="F:hydrolase activity, hydrolyzing O-glycosyl compounds"/>
    <property type="evidence" value="ECO:0007669"/>
    <property type="project" value="InterPro"/>
</dbReference>
<dbReference type="SUPFAM" id="SSF49384">
    <property type="entry name" value="Carbohydrate-binding domain"/>
    <property type="match status" value="1"/>
</dbReference>
<dbReference type="SUPFAM" id="SSF49313">
    <property type="entry name" value="Cadherin-like"/>
    <property type="match status" value="1"/>
</dbReference>